<proteinExistence type="predicted"/>
<dbReference type="EMBL" id="VSRR010001648">
    <property type="protein sequence ID" value="MPC26766.1"/>
    <property type="molecule type" value="Genomic_DNA"/>
</dbReference>
<evidence type="ECO:0000313" key="1">
    <source>
        <dbReference type="EMBL" id="MPC26766.1"/>
    </source>
</evidence>
<dbReference type="AlphaFoldDB" id="A0A5B7E0P8"/>
<organism evidence="1 2">
    <name type="scientific">Portunus trituberculatus</name>
    <name type="common">Swimming crab</name>
    <name type="synonym">Neptunus trituberculatus</name>
    <dbReference type="NCBI Taxonomy" id="210409"/>
    <lineage>
        <taxon>Eukaryota</taxon>
        <taxon>Metazoa</taxon>
        <taxon>Ecdysozoa</taxon>
        <taxon>Arthropoda</taxon>
        <taxon>Crustacea</taxon>
        <taxon>Multicrustacea</taxon>
        <taxon>Malacostraca</taxon>
        <taxon>Eumalacostraca</taxon>
        <taxon>Eucarida</taxon>
        <taxon>Decapoda</taxon>
        <taxon>Pleocyemata</taxon>
        <taxon>Brachyura</taxon>
        <taxon>Eubrachyura</taxon>
        <taxon>Portunoidea</taxon>
        <taxon>Portunidae</taxon>
        <taxon>Portuninae</taxon>
        <taxon>Portunus</taxon>
    </lineage>
</organism>
<protein>
    <submittedName>
        <fullName evidence="1">Uncharacterized protein</fullName>
    </submittedName>
</protein>
<dbReference type="Proteomes" id="UP000324222">
    <property type="component" value="Unassembled WGS sequence"/>
</dbReference>
<keyword evidence="2" id="KW-1185">Reference proteome</keyword>
<accession>A0A5B7E0P8</accession>
<evidence type="ECO:0000313" key="2">
    <source>
        <dbReference type="Proteomes" id="UP000324222"/>
    </source>
</evidence>
<sequence length="249" mass="28095">MSHHSWDMAKLRQVFQQGALGSQHCHQCTQHQLKCVTLPQCKTPLSIKKIRHKGLRLPQYPGRVGYQQSHVHPTNHHFSRSGRQGHIIRELPHNIWIFTLLGDDEILSVTHSSTKRATTADTFSLESSVHMSSGFSCCASYMWTAVLGESRIWSTRADGRILRRMSLTLGPTSLSQVILPISSAVFSLTSASSEEQKRLRRLWHRPNARKPHHPVPQTAIVASKIVPGFRSPSGESLQSRPVVNYIQEF</sequence>
<reference evidence="1 2" key="1">
    <citation type="submission" date="2019-05" db="EMBL/GenBank/DDBJ databases">
        <title>Another draft genome of Portunus trituberculatus and its Hox gene families provides insights of decapod evolution.</title>
        <authorList>
            <person name="Jeong J.-H."/>
            <person name="Song I."/>
            <person name="Kim S."/>
            <person name="Choi T."/>
            <person name="Kim D."/>
            <person name="Ryu S."/>
            <person name="Kim W."/>
        </authorList>
    </citation>
    <scope>NUCLEOTIDE SEQUENCE [LARGE SCALE GENOMIC DNA]</scope>
    <source>
        <tissue evidence="1">Muscle</tissue>
    </source>
</reference>
<gene>
    <name evidence="1" type="ORF">E2C01_019913</name>
</gene>
<comment type="caution">
    <text evidence="1">The sequence shown here is derived from an EMBL/GenBank/DDBJ whole genome shotgun (WGS) entry which is preliminary data.</text>
</comment>
<name>A0A5B7E0P8_PORTR</name>